<dbReference type="EMBL" id="MRTF01000024">
    <property type="protein sequence ID" value="OME85994.1"/>
    <property type="molecule type" value="Genomic_DNA"/>
</dbReference>
<proteinExistence type="predicted"/>
<dbReference type="Gene3D" id="3.90.180.10">
    <property type="entry name" value="Medium-chain alcohol dehydrogenases, catalytic domain"/>
    <property type="match status" value="1"/>
</dbReference>
<protein>
    <recommendedName>
        <fullName evidence="3">Zinc-binding alcohol dehydrogenase family protein</fullName>
    </recommendedName>
</protein>
<name>A0A1R1AKB6_PAELA</name>
<gene>
    <name evidence="1" type="ORF">BK123_33245</name>
</gene>
<accession>A0A1R1AKB6</accession>
<reference evidence="1 2" key="1">
    <citation type="submission" date="2016-11" db="EMBL/GenBank/DDBJ databases">
        <title>Paenibacillus species isolates.</title>
        <authorList>
            <person name="Beno S.M."/>
        </authorList>
    </citation>
    <scope>NUCLEOTIDE SEQUENCE [LARGE SCALE GENOMIC DNA]</scope>
    <source>
        <strain evidence="1 2">FSL F4-0100</strain>
    </source>
</reference>
<dbReference type="Proteomes" id="UP000187074">
    <property type="component" value="Unassembled WGS sequence"/>
</dbReference>
<dbReference type="SUPFAM" id="SSF50129">
    <property type="entry name" value="GroES-like"/>
    <property type="match status" value="1"/>
</dbReference>
<sequence>MSTIKAVGLYRYLPIDNSESLLDLQLEKPSATGRDLLVRVKAVAVNPVDYKVRSPKEKVEN</sequence>
<evidence type="ECO:0000313" key="1">
    <source>
        <dbReference type="EMBL" id="OME85994.1"/>
    </source>
</evidence>
<organism evidence="1 2">
    <name type="scientific">Paenibacillus lautus</name>
    <name type="common">Bacillus lautus</name>
    <dbReference type="NCBI Taxonomy" id="1401"/>
    <lineage>
        <taxon>Bacteria</taxon>
        <taxon>Bacillati</taxon>
        <taxon>Bacillota</taxon>
        <taxon>Bacilli</taxon>
        <taxon>Bacillales</taxon>
        <taxon>Paenibacillaceae</taxon>
        <taxon>Paenibacillus</taxon>
    </lineage>
</organism>
<dbReference type="STRING" id="1401.BK123_33245"/>
<evidence type="ECO:0000313" key="2">
    <source>
        <dbReference type="Proteomes" id="UP000187074"/>
    </source>
</evidence>
<evidence type="ECO:0008006" key="3">
    <source>
        <dbReference type="Google" id="ProtNLM"/>
    </source>
</evidence>
<dbReference type="AlphaFoldDB" id="A0A1R1AKB6"/>
<comment type="caution">
    <text evidence="1">The sequence shown here is derived from an EMBL/GenBank/DDBJ whole genome shotgun (WGS) entry which is preliminary data.</text>
</comment>
<dbReference type="InterPro" id="IPR011032">
    <property type="entry name" value="GroES-like_sf"/>
</dbReference>
<feature type="non-terminal residue" evidence="1">
    <location>
        <position position="61"/>
    </location>
</feature>